<evidence type="ECO:0000313" key="2">
    <source>
        <dbReference type="EMBL" id="EOS12341.1"/>
    </source>
</evidence>
<gene>
    <name evidence="2" type="ORF">C802_02154</name>
</gene>
<proteinExistence type="predicted"/>
<comment type="caution">
    <text evidence="2">The sequence shown here is derived from an EMBL/GenBank/DDBJ whole genome shotgun (WGS) entry which is preliminary data.</text>
</comment>
<dbReference type="STRING" id="1235788.C802_02154"/>
<dbReference type="Pfam" id="PF03372">
    <property type="entry name" value="Exo_endo_phos"/>
    <property type="match status" value="1"/>
</dbReference>
<dbReference type="PANTHER" id="PTHR14859">
    <property type="entry name" value="CALCOFLUOR WHITE HYPERSENSITIVE PROTEIN PRECURSOR"/>
    <property type="match status" value="1"/>
</dbReference>
<sequence>MNQRISSENRMIVEMKNLILCLLCLMVGLGLHASSAHGDSLRIMSYNVHNGIGMDGKVDYARIAHVISDVHPDVVALQELDSVTHRSPVNVLEEIAGVTGMNYVFGPAISYGGGKYGIGVMSKEKPLNVRNVSLPGKEEARTLLVVEFEKYIFLATHFSLTAADQIKSVEVILKEALSKEKPVFMAGDMNSVPSSLTQKNIRKYFKVLTDDRWITCNGECIDYIYGYKRKKGKFTVGRKGMIEDYVASDHCPVYVDVYYGK</sequence>
<dbReference type="HOGENOM" id="CLU_060500_4_0_10"/>
<reference evidence="2 3" key="1">
    <citation type="submission" date="2013-04" db="EMBL/GenBank/DDBJ databases">
        <title>The Genome Sequence of Bacteroides massiliensis dnLKV3.</title>
        <authorList>
            <consortium name="The Broad Institute Genomics Platform"/>
            <consortium name="The Broad Institute Genome Sequencing Center for Infectious Disease"/>
            <person name="Earl A."/>
            <person name="Xavier R."/>
            <person name="Kuhn K."/>
            <person name="Stappenbeck T."/>
            <person name="Walker B."/>
            <person name="Young S."/>
            <person name="Zeng Q."/>
            <person name="Gargeya S."/>
            <person name="Fitzgerald M."/>
            <person name="Haas B."/>
            <person name="Abouelleil A."/>
            <person name="Allen A.W."/>
            <person name="Alvarado L."/>
            <person name="Arachchi H.M."/>
            <person name="Berlin A.M."/>
            <person name="Chapman S.B."/>
            <person name="Gainer-Dewar J."/>
            <person name="Goldberg J."/>
            <person name="Griggs A."/>
            <person name="Gujja S."/>
            <person name="Hansen M."/>
            <person name="Howarth C."/>
            <person name="Imamovic A."/>
            <person name="Ireland A."/>
            <person name="Larimer J."/>
            <person name="McCowan C."/>
            <person name="Murphy C."/>
            <person name="Pearson M."/>
            <person name="Poon T.W."/>
            <person name="Priest M."/>
            <person name="Roberts A."/>
            <person name="Saif S."/>
            <person name="Shea T."/>
            <person name="Sisk P."/>
            <person name="Sykes S."/>
            <person name="Wortman J."/>
            <person name="Nusbaum C."/>
            <person name="Birren B."/>
        </authorList>
    </citation>
    <scope>NUCLEOTIDE SEQUENCE [LARGE SCALE GENOMIC DNA]</scope>
    <source>
        <strain evidence="3">dnLKV3</strain>
    </source>
</reference>
<dbReference type="GO" id="GO:0003824">
    <property type="term" value="F:catalytic activity"/>
    <property type="evidence" value="ECO:0007669"/>
    <property type="project" value="InterPro"/>
</dbReference>
<dbReference type="SUPFAM" id="SSF56219">
    <property type="entry name" value="DNase I-like"/>
    <property type="match status" value="1"/>
</dbReference>
<dbReference type="InterPro" id="IPR005135">
    <property type="entry name" value="Endo/exonuclease/phosphatase"/>
</dbReference>
<protein>
    <recommendedName>
        <fullName evidence="1">Endonuclease/exonuclease/phosphatase domain-containing protein</fullName>
    </recommendedName>
</protein>
<dbReference type="Proteomes" id="UP000014200">
    <property type="component" value="Unassembled WGS sequence"/>
</dbReference>
<dbReference type="AlphaFoldDB" id="R9I7W9"/>
<evidence type="ECO:0000259" key="1">
    <source>
        <dbReference type="Pfam" id="PF03372"/>
    </source>
</evidence>
<dbReference type="PANTHER" id="PTHR14859:SF15">
    <property type="entry name" value="ENDONUCLEASE_EXONUCLEASE_PHOSPHATASE DOMAIN-CONTAINING PROTEIN"/>
    <property type="match status" value="1"/>
</dbReference>
<name>R9I7W9_9BACT</name>
<keyword evidence="3" id="KW-1185">Reference proteome</keyword>
<dbReference type="EMBL" id="ASSP01000014">
    <property type="protein sequence ID" value="EOS12341.1"/>
    <property type="molecule type" value="Genomic_DNA"/>
</dbReference>
<organism evidence="2 3">
    <name type="scientific">Phocaeicola sartorii</name>
    <dbReference type="NCBI Taxonomy" id="671267"/>
    <lineage>
        <taxon>Bacteria</taxon>
        <taxon>Pseudomonadati</taxon>
        <taxon>Bacteroidota</taxon>
        <taxon>Bacteroidia</taxon>
        <taxon>Bacteroidales</taxon>
        <taxon>Bacteroidaceae</taxon>
        <taxon>Phocaeicola</taxon>
    </lineage>
</organism>
<dbReference type="PATRIC" id="fig|1235788.3.peg.2204"/>
<dbReference type="InterPro" id="IPR036691">
    <property type="entry name" value="Endo/exonu/phosph_ase_sf"/>
</dbReference>
<dbReference type="GO" id="GO:0006506">
    <property type="term" value="P:GPI anchor biosynthetic process"/>
    <property type="evidence" value="ECO:0007669"/>
    <property type="project" value="TreeGrafter"/>
</dbReference>
<dbReference type="Gene3D" id="3.60.10.10">
    <property type="entry name" value="Endonuclease/exonuclease/phosphatase"/>
    <property type="match status" value="1"/>
</dbReference>
<feature type="domain" description="Endonuclease/exonuclease/phosphatase" evidence="1">
    <location>
        <begin position="44"/>
        <end position="250"/>
    </location>
</feature>
<evidence type="ECO:0000313" key="3">
    <source>
        <dbReference type="Proteomes" id="UP000014200"/>
    </source>
</evidence>
<accession>R9I7W9</accession>
<dbReference type="InterPro" id="IPR051916">
    <property type="entry name" value="GPI-anchor_lipid_remodeler"/>
</dbReference>
<dbReference type="GO" id="GO:0016020">
    <property type="term" value="C:membrane"/>
    <property type="evidence" value="ECO:0007669"/>
    <property type="project" value="GOC"/>
</dbReference>